<proteinExistence type="predicted"/>
<protein>
    <submittedName>
        <fullName evidence="1">Uncharacterized protein</fullName>
    </submittedName>
</protein>
<dbReference type="Proteomes" id="UP000007746">
    <property type="component" value="Segment"/>
</dbReference>
<keyword evidence="2" id="KW-1185">Reference proteome</keyword>
<evidence type="ECO:0000313" key="2">
    <source>
        <dbReference type="Proteomes" id="UP000007746"/>
    </source>
</evidence>
<evidence type="ECO:0000313" key="1">
    <source>
        <dbReference type="EMBL" id="AEX65853.1"/>
    </source>
</evidence>
<dbReference type="RefSeq" id="YP_005098171.1">
    <property type="nucleotide sequence ID" value="NC_016764.1"/>
</dbReference>
<sequence length="147" mass="16444">MIRTVTGRMPSEPELPRLRGRSIDWIVTDDMINVDFAELERRVAASPYFAHPYGSKPMNRQNVIDLNKRSAVTGDILSLLRRAPGLDLLDYNEGLDQDKRTVPAGSDGQELGRLVSDGFQFSGFGINAELIMTKLRGVFYPVPSYRG</sequence>
<gene>
    <name evidence="1" type="ORF">BF7_00075</name>
</gene>
<dbReference type="GeneID" id="11605073"/>
<dbReference type="KEGG" id="vg:11605073"/>
<accession>H2ELV1</accession>
<reference evidence="1 2" key="1">
    <citation type="journal article" date="2012" name="FEMS Microbiol. Lett.">
        <title>Isolation of new Pseudomonas tolaasii bacteriophages and genomic investigation of the lytic phage BF7.</title>
        <authorList>
            <person name="Sajben-Nagy E."/>
            <person name="Maroti G."/>
            <person name="Kredics L."/>
            <person name="Horvath B."/>
            <person name="Parducz A."/>
            <person name="Vagvolgyi C."/>
            <person name="Manczinger L."/>
        </authorList>
    </citation>
    <scope>NUCLEOTIDE SEQUENCE [LARGE SCALE GENOMIC DNA]</scope>
</reference>
<name>H2ELV1_9CAUD</name>
<organism evidence="1 2">
    <name type="scientific">Pseudomonas phage Bf7</name>
    <dbReference type="NCBI Taxonomy" id="1100790"/>
    <lineage>
        <taxon>Viruses</taxon>
        <taxon>Duplodnaviria</taxon>
        <taxon>Heunggongvirae</taxon>
        <taxon>Uroviricota</taxon>
        <taxon>Caudoviricetes</taxon>
        <taxon>Autographivirales</taxon>
        <taxon>Autonotataviridae</taxon>
        <taxon>Bifseptvirus</taxon>
        <taxon>Bifseptvirus Bf7</taxon>
    </lineage>
</organism>
<dbReference type="EMBL" id="JN991020">
    <property type="protein sequence ID" value="AEX65853.1"/>
    <property type="molecule type" value="Genomic_DNA"/>
</dbReference>
<dbReference type="OrthoDB" id="37965at10239"/>